<organism evidence="3 4">
    <name type="scientific">Desulfitobacterium hafniense (strain Y51)</name>
    <dbReference type="NCBI Taxonomy" id="138119"/>
    <lineage>
        <taxon>Bacteria</taxon>
        <taxon>Bacillati</taxon>
        <taxon>Bacillota</taxon>
        <taxon>Clostridia</taxon>
        <taxon>Eubacteriales</taxon>
        <taxon>Desulfitobacteriaceae</taxon>
        <taxon>Desulfitobacterium</taxon>
    </lineage>
</organism>
<name>Q24N23_DESHY</name>
<proteinExistence type="predicted"/>
<feature type="domain" description="YheO-like" evidence="1">
    <location>
        <begin position="11"/>
        <end position="123"/>
    </location>
</feature>
<protein>
    <recommendedName>
        <fullName evidence="5">YheO-like protein</fullName>
    </recommendedName>
</protein>
<dbReference type="STRING" id="138119.DSY4780"/>
<feature type="domain" description="Transcriptional regulator DauR-like HTH" evidence="2">
    <location>
        <begin position="155"/>
        <end position="217"/>
    </location>
</feature>
<dbReference type="PANTHER" id="PTHR35568">
    <property type="entry name" value="TRANSCRIPTIONAL REGULATOR DAUR"/>
    <property type="match status" value="1"/>
</dbReference>
<accession>Q24N23</accession>
<dbReference type="Pfam" id="PF08348">
    <property type="entry name" value="PAS_6"/>
    <property type="match status" value="1"/>
</dbReference>
<dbReference type="eggNOG" id="COG2964">
    <property type="taxonomic scope" value="Bacteria"/>
</dbReference>
<evidence type="ECO:0000313" key="3">
    <source>
        <dbReference type="EMBL" id="BAE86569.1"/>
    </source>
</evidence>
<dbReference type="Proteomes" id="UP000001946">
    <property type="component" value="Chromosome"/>
</dbReference>
<dbReference type="Pfam" id="PF13309">
    <property type="entry name" value="HTH_22"/>
    <property type="match status" value="1"/>
</dbReference>
<evidence type="ECO:0008006" key="5">
    <source>
        <dbReference type="Google" id="ProtNLM"/>
    </source>
</evidence>
<keyword evidence="4" id="KW-1185">Reference proteome</keyword>
<dbReference type="KEGG" id="dsy:DSY4780"/>
<sequence>MEEPMNNKQILESYIPLVQFFGKVCGGNYEIVLHDASNPDESIIAIANEHISGRKLGGPMTDLALKLIKGEYYKEQDYIVNHGRTKDNKILVSSTFFIKGKNHDLIGLLCINNNVTELMAFKNYLSTVLSCFNTDEQDDHHKKNHENIDISMEDLIKNTIDSVLADINISPERMSPEEKIQIVQSLSEQGLFLLKGAVSEVAKRLKTSEPTIYRYLNKKG</sequence>
<dbReference type="HOGENOM" id="CLU_080179_2_0_9"/>
<dbReference type="InterPro" id="IPR039446">
    <property type="entry name" value="DauR-like"/>
</dbReference>
<gene>
    <name evidence="3" type="ordered locus">DSY4780</name>
</gene>
<dbReference type="InterPro" id="IPR013559">
    <property type="entry name" value="YheO"/>
</dbReference>
<dbReference type="PANTHER" id="PTHR35568:SF1">
    <property type="entry name" value="TRANSCRIPTIONAL REGULATOR DAUR"/>
    <property type="match status" value="1"/>
</dbReference>
<dbReference type="InterPro" id="IPR039445">
    <property type="entry name" value="DauR-like_HTH"/>
</dbReference>
<evidence type="ECO:0000259" key="1">
    <source>
        <dbReference type="Pfam" id="PF08348"/>
    </source>
</evidence>
<evidence type="ECO:0000313" key="4">
    <source>
        <dbReference type="Proteomes" id="UP000001946"/>
    </source>
</evidence>
<dbReference type="EMBL" id="AP008230">
    <property type="protein sequence ID" value="BAE86569.1"/>
    <property type="molecule type" value="Genomic_DNA"/>
</dbReference>
<evidence type="ECO:0000259" key="2">
    <source>
        <dbReference type="Pfam" id="PF13309"/>
    </source>
</evidence>
<reference evidence="3 4" key="1">
    <citation type="journal article" date="2006" name="J. Bacteriol.">
        <title>Complete genome sequence of the dehalorespiring bacterium Desulfitobacterium hafniense Y51 and comparison with Dehalococcoides ethenogenes 195.</title>
        <authorList>
            <person name="Nonaka H."/>
            <person name="Keresztes G."/>
            <person name="Shinoda Y."/>
            <person name="Ikenaga Y."/>
            <person name="Abe M."/>
            <person name="Naito K."/>
            <person name="Inatomi K."/>
            <person name="Furukawa K."/>
            <person name="Inui M."/>
            <person name="Yukawa H."/>
        </authorList>
    </citation>
    <scope>NUCLEOTIDE SEQUENCE [LARGE SCALE GENOMIC DNA]</scope>
    <source>
        <strain evidence="3 4">Y51</strain>
    </source>
</reference>
<dbReference type="AlphaFoldDB" id="Q24N23"/>